<dbReference type="Gene3D" id="1.10.287.110">
    <property type="entry name" value="DnaJ domain"/>
    <property type="match status" value="1"/>
</dbReference>
<evidence type="ECO:0000313" key="3">
    <source>
        <dbReference type="EMBL" id="OZG53565.1"/>
    </source>
</evidence>
<dbReference type="PANTHER" id="PTHR43096">
    <property type="entry name" value="DNAJ HOMOLOG 1, MITOCHONDRIAL-RELATED"/>
    <property type="match status" value="1"/>
</dbReference>
<dbReference type="FunFam" id="2.60.260.20:FF:000013">
    <property type="entry name" value="DnaJ subfamily B member 11"/>
    <property type="match status" value="1"/>
</dbReference>
<name>A0A261F3B6_9BIFI</name>
<dbReference type="GO" id="GO:0006260">
    <property type="term" value="P:DNA replication"/>
    <property type="evidence" value="ECO:0007669"/>
    <property type="project" value="UniProtKB-KW"/>
</dbReference>
<dbReference type="InterPro" id="IPR002939">
    <property type="entry name" value="DnaJ_C"/>
</dbReference>
<dbReference type="PROSITE" id="PS00636">
    <property type="entry name" value="DNAJ_1"/>
    <property type="match status" value="1"/>
</dbReference>
<dbReference type="GO" id="GO:0005737">
    <property type="term" value="C:cytoplasm"/>
    <property type="evidence" value="ECO:0007669"/>
    <property type="project" value="TreeGrafter"/>
</dbReference>
<protein>
    <submittedName>
        <fullName evidence="3">Molecular chaperone DnaJ</fullName>
    </submittedName>
</protein>
<proteinExistence type="predicted"/>
<dbReference type="CDD" id="cd06257">
    <property type="entry name" value="DnaJ"/>
    <property type="match status" value="1"/>
</dbReference>
<dbReference type="GO" id="GO:0042026">
    <property type="term" value="P:protein refolding"/>
    <property type="evidence" value="ECO:0007669"/>
    <property type="project" value="TreeGrafter"/>
</dbReference>
<dbReference type="OrthoDB" id="9779889at2"/>
<dbReference type="InterPro" id="IPR008971">
    <property type="entry name" value="HSP40/DnaJ_pept-bd"/>
</dbReference>
<dbReference type="InterPro" id="IPR001623">
    <property type="entry name" value="DnaJ_domain"/>
</dbReference>
<gene>
    <name evidence="3" type="ORF">PSRA_0012</name>
</gene>
<dbReference type="Gene3D" id="2.60.260.20">
    <property type="entry name" value="Urease metallochaperone UreE, N-terminal domain"/>
    <property type="match status" value="2"/>
</dbReference>
<dbReference type="AlphaFoldDB" id="A0A261F3B6"/>
<dbReference type="CDD" id="cd10747">
    <property type="entry name" value="DnaJ_C"/>
    <property type="match status" value="1"/>
</dbReference>
<dbReference type="InterPro" id="IPR036869">
    <property type="entry name" value="J_dom_sf"/>
</dbReference>
<dbReference type="RefSeq" id="WP_094659834.1">
    <property type="nucleotide sequence ID" value="NZ_MWWR01000001.1"/>
</dbReference>
<dbReference type="Pfam" id="PF01556">
    <property type="entry name" value="DnaJ_C"/>
    <property type="match status" value="1"/>
</dbReference>
<organism evidence="3 4">
    <name type="scientific">Pseudoscardovia radai</name>
    <dbReference type="NCBI Taxonomy" id="987066"/>
    <lineage>
        <taxon>Bacteria</taxon>
        <taxon>Bacillati</taxon>
        <taxon>Actinomycetota</taxon>
        <taxon>Actinomycetes</taxon>
        <taxon>Bifidobacteriales</taxon>
        <taxon>Bifidobacteriaceae</taxon>
        <taxon>Pseudoscardovia</taxon>
    </lineage>
</organism>
<dbReference type="InterPro" id="IPR018253">
    <property type="entry name" value="DnaJ_domain_CS"/>
</dbReference>
<dbReference type="Pfam" id="PF00226">
    <property type="entry name" value="DnaJ"/>
    <property type="match status" value="1"/>
</dbReference>
<dbReference type="SUPFAM" id="SSF49493">
    <property type="entry name" value="HSP40/DnaJ peptide-binding domain"/>
    <property type="match status" value="2"/>
</dbReference>
<sequence>MAEQDWLNKDFYAVLGVSKDASDSDITKAYRKLARKYHPDLNKTPEAEEKFKEISEAYDVLSDKDQRQKYDAIRSLGAGGARFAGGSGGSFDAGQFSDMFGSMFGNGGGSRTYTYSTGSGGPDLSDLFGSMFSGGSRGSTGFGSSFPREGKDRTANITLTLHQAVKGATVNIREGGLSFKTRIPAGVHDGQRIRIPGKGEAGQNGGTPGDLYITIAVKPDPTGRFTQDGDDLVLKLPVTIGEATFGSTVEAHDFDGKSFKIKIPAGSASGRKLRVRGRGVDDGRTKGDLIVVLDVQLPDGLNADQEKALHAFDKASGDFNRHIADLRRGGAA</sequence>
<dbReference type="SMART" id="SM00271">
    <property type="entry name" value="DnaJ"/>
    <property type="match status" value="1"/>
</dbReference>
<dbReference type="PROSITE" id="PS50076">
    <property type="entry name" value="DNAJ_2"/>
    <property type="match status" value="1"/>
</dbReference>
<dbReference type="PANTHER" id="PTHR43096:SF52">
    <property type="entry name" value="DNAJ HOMOLOG 1, MITOCHONDRIAL-RELATED"/>
    <property type="match status" value="1"/>
</dbReference>
<accession>A0A261F3B6</accession>
<keyword evidence="4" id="KW-1185">Reference proteome</keyword>
<evidence type="ECO:0000313" key="4">
    <source>
        <dbReference type="Proteomes" id="UP000216725"/>
    </source>
</evidence>
<feature type="domain" description="J" evidence="2">
    <location>
        <begin position="10"/>
        <end position="74"/>
    </location>
</feature>
<dbReference type="GO" id="GO:0051082">
    <property type="term" value="F:unfolded protein binding"/>
    <property type="evidence" value="ECO:0007669"/>
    <property type="project" value="InterPro"/>
</dbReference>
<evidence type="ECO:0000256" key="1">
    <source>
        <dbReference type="ARBA" id="ARBA00023186"/>
    </source>
</evidence>
<evidence type="ECO:0000259" key="2">
    <source>
        <dbReference type="PROSITE" id="PS50076"/>
    </source>
</evidence>
<dbReference type="Proteomes" id="UP000216725">
    <property type="component" value="Unassembled WGS sequence"/>
</dbReference>
<comment type="caution">
    <text evidence="3">The sequence shown here is derived from an EMBL/GenBank/DDBJ whole genome shotgun (WGS) entry which is preliminary data.</text>
</comment>
<dbReference type="EMBL" id="MWWR01000001">
    <property type="protein sequence ID" value="OZG53565.1"/>
    <property type="molecule type" value="Genomic_DNA"/>
</dbReference>
<dbReference type="SUPFAM" id="SSF46565">
    <property type="entry name" value="Chaperone J-domain"/>
    <property type="match status" value="1"/>
</dbReference>
<keyword evidence="1" id="KW-0143">Chaperone</keyword>
<dbReference type="PRINTS" id="PR00625">
    <property type="entry name" value="JDOMAIN"/>
</dbReference>
<reference evidence="3 4" key="1">
    <citation type="journal article" date="2017" name="BMC Genomics">
        <title>Comparative genomic and phylogenomic analyses of the Bifidobacteriaceae family.</title>
        <authorList>
            <person name="Lugli G.A."/>
            <person name="Milani C."/>
            <person name="Turroni F."/>
            <person name="Duranti S."/>
            <person name="Mancabelli L."/>
            <person name="Mangifesta M."/>
            <person name="Ferrario C."/>
            <person name="Modesto M."/>
            <person name="Mattarelli P."/>
            <person name="Jiri K."/>
            <person name="van Sinderen D."/>
            <person name="Ventura M."/>
        </authorList>
    </citation>
    <scope>NUCLEOTIDE SEQUENCE [LARGE SCALE GENOMIC DNA]</scope>
    <source>
        <strain evidence="3 4">DSM 24742</strain>
    </source>
</reference>